<dbReference type="InterPro" id="IPR036249">
    <property type="entry name" value="Thioredoxin-like_sf"/>
</dbReference>
<dbReference type="GO" id="GO:0016209">
    <property type="term" value="F:antioxidant activity"/>
    <property type="evidence" value="ECO:0007669"/>
    <property type="project" value="InterPro"/>
</dbReference>
<feature type="signal peptide" evidence="6">
    <location>
        <begin position="1"/>
        <end position="18"/>
    </location>
</feature>
<evidence type="ECO:0000256" key="2">
    <source>
        <dbReference type="ARBA" id="ARBA00022748"/>
    </source>
</evidence>
<dbReference type="GO" id="GO:0016491">
    <property type="term" value="F:oxidoreductase activity"/>
    <property type="evidence" value="ECO:0007669"/>
    <property type="project" value="InterPro"/>
</dbReference>
<dbReference type="RefSeq" id="WP_146862372.1">
    <property type="nucleotide sequence ID" value="NZ_BKAU01000002.1"/>
</dbReference>
<evidence type="ECO:0000313" key="8">
    <source>
        <dbReference type="EMBL" id="GEP96401.1"/>
    </source>
</evidence>
<evidence type="ECO:0000256" key="1">
    <source>
        <dbReference type="ARBA" id="ARBA00004196"/>
    </source>
</evidence>
<proteinExistence type="predicted"/>
<dbReference type="OrthoDB" id="1069091at2"/>
<dbReference type="PROSITE" id="PS00194">
    <property type="entry name" value="THIOREDOXIN_1"/>
    <property type="match status" value="1"/>
</dbReference>
<comment type="subcellular location">
    <subcellularLocation>
        <location evidence="1">Cell envelope</location>
    </subcellularLocation>
</comment>
<dbReference type="GO" id="GO:0030313">
    <property type="term" value="C:cell envelope"/>
    <property type="evidence" value="ECO:0007669"/>
    <property type="project" value="UniProtKB-SubCell"/>
</dbReference>
<feature type="domain" description="Thioredoxin" evidence="7">
    <location>
        <begin position="238"/>
        <end position="376"/>
    </location>
</feature>
<evidence type="ECO:0000313" key="9">
    <source>
        <dbReference type="Proteomes" id="UP000321436"/>
    </source>
</evidence>
<feature type="chain" id="PRO_5021892317" evidence="6">
    <location>
        <begin position="19"/>
        <end position="376"/>
    </location>
</feature>
<dbReference type="InterPro" id="IPR013766">
    <property type="entry name" value="Thioredoxin_domain"/>
</dbReference>
<evidence type="ECO:0000259" key="7">
    <source>
        <dbReference type="PROSITE" id="PS51352"/>
    </source>
</evidence>
<accession>A0A512RL31</accession>
<dbReference type="PANTHER" id="PTHR42852">
    <property type="entry name" value="THIOL:DISULFIDE INTERCHANGE PROTEIN DSBE"/>
    <property type="match status" value="1"/>
</dbReference>
<dbReference type="Proteomes" id="UP000321436">
    <property type="component" value="Unassembled WGS sequence"/>
</dbReference>
<keyword evidence="6" id="KW-0732">Signal</keyword>
<keyword evidence="5" id="KW-0175">Coiled coil</keyword>
<evidence type="ECO:0000256" key="4">
    <source>
        <dbReference type="ARBA" id="ARBA00023284"/>
    </source>
</evidence>
<dbReference type="Gene3D" id="3.40.30.10">
    <property type="entry name" value="Glutaredoxin"/>
    <property type="match status" value="1"/>
</dbReference>
<keyword evidence="2" id="KW-0201">Cytochrome c-type biogenesis</keyword>
<dbReference type="PROSITE" id="PS51352">
    <property type="entry name" value="THIOREDOXIN_2"/>
    <property type="match status" value="1"/>
</dbReference>
<dbReference type="InterPro" id="IPR025380">
    <property type="entry name" value="DUF4369"/>
</dbReference>
<dbReference type="InterPro" id="IPR000866">
    <property type="entry name" value="AhpC/TSA"/>
</dbReference>
<evidence type="ECO:0000256" key="6">
    <source>
        <dbReference type="SAM" id="SignalP"/>
    </source>
</evidence>
<dbReference type="SUPFAM" id="SSF52833">
    <property type="entry name" value="Thioredoxin-like"/>
    <property type="match status" value="1"/>
</dbReference>
<comment type="caution">
    <text evidence="8">The sequence shown here is derived from an EMBL/GenBank/DDBJ whole genome shotgun (WGS) entry which is preliminary data.</text>
</comment>
<organism evidence="8 9">
    <name type="scientific">Chitinophaga cymbidii</name>
    <dbReference type="NCBI Taxonomy" id="1096750"/>
    <lineage>
        <taxon>Bacteria</taxon>
        <taxon>Pseudomonadati</taxon>
        <taxon>Bacteroidota</taxon>
        <taxon>Chitinophagia</taxon>
        <taxon>Chitinophagales</taxon>
        <taxon>Chitinophagaceae</taxon>
        <taxon>Chitinophaga</taxon>
    </lineage>
</organism>
<dbReference type="Pfam" id="PF00578">
    <property type="entry name" value="AhpC-TSA"/>
    <property type="match status" value="1"/>
</dbReference>
<feature type="coiled-coil region" evidence="5">
    <location>
        <begin position="141"/>
        <end position="180"/>
    </location>
</feature>
<name>A0A512RL31_9BACT</name>
<keyword evidence="4" id="KW-0676">Redox-active center</keyword>
<dbReference type="GO" id="GO:0017004">
    <property type="term" value="P:cytochrome complex assembly"/>
    <property type="evidence" value="ECO:0007669"/>
    <property type="project" value="UniProtKB-KW"/>
</dbReference>
<protein>
    <submittedName>
        <fullName evidence="8">Thiol:disulfide interchange protein</fullName>
    </submittedName>
</protein>
<dbReference type="InterPro" id="IPR050553">
    <property type="entry name" value="Thioredoxin_ResA/DsbE_sf"/>
</dbReference>
<keyword evidence="3" id="KW-1015">Disulfide bond</keyword>
<reference evidence="8 9" key="1">
    <citation type="submission" date="2019-07" db="EMBL/GenBank/DDBJ databases">
        <title>Whole genome shotgun sequence of Chitinophaga cymbidii NBRC 109752.</title>
        <authorList>
            <person name="Hosoyama A."/>
            <person name="Uohara A."/>
            <person name="Ohji S."/>
            <person name="Ichikawa N."/>
        </authorList>
    </citation>
    <scope>NUCLEOTIDE SEQUENCE [LARGE SCALE GENOMIC DNA]</scope>
    <source>
        <strain evidence="8 9">NBRC 109752</strain>
    </source>
</reference>
<evidence type="ECO:0000256" key="3">
    <source>
        <dbReference type="ARBA" id="ARBA00023157"/>
    </source>
</evidence>
<dbReference type="PANTHER" id="PTHR42852:SF6">
    <property type="entry name" value="THIOL:DISULFIDE INTERCHANGE PROTEIN DSBE"/>
    <property type="match status" value="1"/>
</dbReference>
<dbReference type="CDD" id="cd02966">
    <property type="entry name" value="TlpA_like_family"/>
    <property type="match status" value="1"/>
</dbReference>
<dbReference type="InterPro" id="IPR017937">
    <property type="entry name" value="Thioredoxin_CS"/>
</dbReference>
<dbReference type="AlphaFoldDB" id="A0A512RL31"/>
<gene>
    <name evidence="8" type="ORF">CCY01nite_26610</name>
</gene>
<dbReference type="Pfam" id="PF14289">
    <property type="entry name" value="DUF4369"/>
    <property type="match status" value="1"/>
</dbReference>
<evidence type="ECO:0000256" key="5">
    <source>
        <dbReference type="SAM" id="Coils"/>
    </source>
</evidence>
<keyword evidence="9" id="KW-1185">Reference proteome</keyword>
<dbReference type="EMBL" id="BKAU01000002">
    <property type="protein sequence ID" value="GEP96401.1"/>
    <property type="molecule type" value="Genomic_DNA"/>
</dbReference>
<sequence>MKKLILAAALLCPVVLTAQKKAKEKPYTIQGTIAKQDAPAKITLRYRKDGKTVTDTAMTVDGKFVFKGTVPEPMQVQLVADVPKSETNMYGKAEVAAVFLAPGTTTITVDELGEKGKATGTAAQEDYNQLNALLDPLYKQSNDLNKEYRKLREAKDEAGMKKLESRFEELEASRKAVLNKYLEDHSKSALGVYVLSQVAGYDLDPEKIDPLFKKLSKDVRKTPSGQQFEERLEIAKKVRVGNPAIEFSQNDPAGKSVSLASFRGKYVLVDFWASWCGPCRAENPNVVKAFNTYKDKGFTVLGVSFDDNKEKWVDAISKDELEWTQVSDLKGWANEVGKMYGIRAIPQNLLLDPEGKIVAKNLRGEALESKLAELFK</sequence>